<dbReference type="InterPro" id="IPR010924">
    <property type="entry name" value="Rpo4"/>
</dbReference>
<evidence type="ECO:0000313" key="3">
    <source>
        <dbReference type="EMBL" id="HHP05730.1"/>
    </source>
</evidence>
<comment type="function">
    <text evidence="1">DNA-dependent RNA polymerase (RNAP) catalyzes the transcription of DNA into RNA using the four ribonucleoside triphosphates as substrates. This subunit is less well bound than the others.</text>
</comment>
<dbReference type="InterPro" id="IPR010997">
    <property type="entry name" value="HRDC-like_sf"/>
</dbReference>
<name>A0A7C1T1K9_THEPE</name>
<dbReference type="EMBL" id="DRZM01000231">
    <property type="protein sequence ID" value="HHP05730.1"/>
    <property type="molecule type" value="Genomic_DNA"/>
</dbReference>
<evidence type="ECO:0000256" key="1">
    <source>
        <dbReference type="HAMAP-Rule" id="MF_00864"/>
    </source>
</evidence>
<dbReference type="GO" id="GO:0003899">
    <property type="term" value="F:DNA-directed RNA polymerase activity"/>
    <property type="evidence" value="ECO:0007669"/>
    <property type="project" value="UniProtKB-UniRule"/>
</dbReference>
<dbReference type="PIRSF" id="PIRSF005053">
    <property type="entry name" value="RNA_pol_F_arch"/>
    <property type="match status" value="1"/>
</dbReference>
<comment type="subcellular location">
    <subcellularLocation>
        <location evidence="1">Cytoplasm</location>
    </subcellularLocation>
</comment>
<sequence>MQIIKLATPWVKVPRIVSETNLTLAEIVEILEKEESRRELSTLERYTLDYARKFAKIKDPLSARRAVKQLMEEMGLPEEIAVQLVNIAPRDPGEVRLILAPLTKVYSEAELRRIIEIIKSHSQ</sequence>
<dbReference type="SUPFAM" id="SSF47819">
    <property type="entry name" value="HRDC-like"/>
    <property type="match status" value="1"/>
</dbReference>
<proteinExistence type="inferred from homology"/>
<protein>
    <recommendedName>
        <fullName evidence="1">DNA-directed RNA polymerase subunit Rpo4</fullName>
        <ecNumber evidence="1">2.7.7.6</ecNumber>
    </recommendedName>
    <alternativeName>
        <fullName evidence="1">DNA-directed RNA polymerase subunit F</fullName>
    </alternativeName>
</protein>
<evidence type="ECO:0000313" key="2">
    <source>
        <dbReference type="EMBL" id="HEB48635.1"/>
    </source>
</evidence>
<keyword evidence="1" id="KW-0804">Transcription</keyword>
<dbReference type="InterPro" id="IPR044876">
    <property type="entry name" value="HRDC_dom_sf"/>
</dbReference>
<organism evidence="2">
    <name type="scientific">Thermofilum pendens</name>
    <dbReference type="NCBI Taxonomy" id="2269"/>
    <lineage>
        <taxon>Archaea</taxon>
        <taxon>Thermoproteota</taxon>
        <taxon>Thermoprotei</taxon>
        <taxon>Thermofilales</taxon>
        <taxon>Thermofilaceae</taxon>
        <taxon>Thermofilum</taxon>
    </lineage>
</organism>
<dbReference type="GO" id="GO:0000166">
    <property type="term" value="F:nucleotide binding"/>
    <property type="evidence" value="ECO:0007669"/>
    <property type="project" value="InterPro"/>
</dbReference>
<dbReference type="InterPro" id="IPR005574">
    <property type="entry name" value="Rpb4/RPC9"/>
</dbReference>
<comment type="subunit">
    <text evidence="1">Part of the RNA polymerase complex. Forms a stalk with Rpo7 that extends from the main structure.</text>
</comment>
<comment type="caution">
    <text evidence="2">The sequence shown here is derived from an EMBL/GenBank/DDBJ whole genome shotgun (WGS) entry which is preliminary data.</text>
</comment>
<comment type="similarity">
    <text evidence="1">Belongs to the eukaryotic RPB4 RNA polymerase subunit family.</text>
</comment>
<keyword evidence="1" id="KW-0548">Nucleotidyltransferase</keyword>
<keyword evidence="1" id="KW-0963">Cytoplasm</keyword>
<accession>A0A7C1T1K9</accession>
<dbReference type="PANTHER" id="PTHR39646">
    <property type="entry name" value="RNA POLYMERASE RPB4"/>
    <property type="match status" value="1"/>
</dbReference>
<dbReference type="PANTHER" id="PTHR39646:SF1">
    <property type="entry name" value="DNA-DIRECTED RNA POLYMERASE SUBUNIT RPO4"/>
    <property type="match status" value="1"/>
</dbReference>
<keyword evidence="1" id="KW-0808">Transferase</keyword>
<dbReference type="AlphaFoldDB" id="A0A7C1T1K9"/>
<dbReference type="Pfam" id="PF03874">
    <property type="entry name" value="RNA_pol_Rpb4"/>
    <property type="match status" value="1"/>
</dbReference>
<comment type="catalytic activity">
    <reaction evidence="1">
        <text>RNA(n) + a ribonucleoside 5'-triphosphate = RNA(n+1) + diphosphate</text>
        <dbReference type="Rhea" id="RHEA:21248"/>
        <dbReference type="Rhea" id="RHEA-COMP:14527"/>
        <dbReference type="Rhea" id="RHEA-COMP:17342"/>
        <dbReference type="ChEBI" id="CHEBI:33019"/>
        <dbReference type="ChEBI" id="CHEBI:61557"/>
        <dbReference type="ChEBI" id="CHEBI:140395"/>
        <dbReference type="EC" id="2.7.7.6"/>
    </reaction>
</comment>
<dbReference type="HAMAP" id="MF_00864">
    <property type="entry name" value="RNApol_arch_Rpo4"/>
    <property type="match status" value="1"/>
</dbReference>
<dbReference type="GO" id="GO:0006352">
    <property type="term" value="P:DNA-templated transcription initiation"/>
    <property type="evidence" value="ECO:0007669"/>
    <property type="project" value="InterPro"/>
</dbReference>
<dbReference type="EC" id="2.7.7.6" evidence="1"/>
<dbReference type="GO" id="GO:0000428">
    <property type="term" value="C:DNA-directed RNA polymerase complex"/>
    <property type="evidence" value="ECO:0007669"/>
    <property type="project" value="UniProtKB-KW"/>
</dbReference>
<dbReference type="Gene3D" id="6.10.140.10">
    <property type="match status" value="1"/>
</dbReference>
<dbReference type="EMBL" id="DSKP01000083">
    <property type="protein sequence ID" value="HEB48635.1"/>
    <property type="molecule type" value="Genomic_DNA"/>
</dbReference>
<dbReference type="GO" id="GO:0005737">
    <property type="term" value="C:cytoplasm"/>
    <property type="evidence" value="ECO:0007669"/>
    <property type="project" value="UniProtKB-SubCell"/>
</dbReference>
<keyword evidence="1" id="KW-0240">DNA-directed RNA polymerase</keyword>
<gene>
    <name evidence="1" type="primary">rpo4</name>
    <name evidence="1" type="synonym">rpoF</name>
    <name evidence="3" type="ORF">ENM88_08325</name>
    <name evidence="2" type="ORF">ENP77_02420</name>
</gene>
<reference evidence="2" key="1">
    <citation type="journal article" date="2020" name="mSystems">
        <title>Genome- and Community-Level Interaction Insights into Carbon Utilization and Element Cycling Functions of Hydrothermarchaeota in Hydrothermal Sediment.</title>
        <authorList>
            <person name="Zhou Z."/>
            <person name="Liu Y."/>
            <person name="Xu W."/>
            <person name="Pan J."/>
            <person name="Luo Z.H."/>
            <person name="Li M."/>
        </authorList>
    </citation>
    <scope>NUCLEOTIDE SEQUENCE [LARGE SCALE GENOMIC DNA]</scope>
    <source>
        <strain evidence="3">SpSt-1125</strain>
        <strain evidence="2">SpSt-25</strain>
    </source>
</reference>
<dbReference type="Gene3D" id="1.10.150.80">
    <property type="entry name" value="HRDC domain"/>
    <property type="match status" value="1"/>
</dbReference>